<dbReference type="InterPro" id="IPR027417">
    <property type="entry name" value="P-loop_NTPase"/>
</dbReference>
<evidence type="ECO:0000313" key="3">
    <source>
        <dbReference type="Proteomes" id="UP001551675"/>
    </source>
</evidence>
<dbReference type="Gene3D" id="3.40.50.300">
    <property type="entry name" value="P-loop containing nucleotide triphosphate hydrolases"/>
    <property type="match status" value="1"/>
</dbReference>
<dbReference type="Proteomes" id="UP001551675">
    <property type="component" value="Unassembled WGS sequence"/>
</dbReference>
<feature type="region of interest" description="Disordered" evidence="1">
    <location>
        <begin position="68"/>
        <end position="89"/>
    </location>
</feature>
<dbReference type="RefSeq" id="WP_061255082.1">
    <property type="nucleotide sequence ID" value="NZ_JBFALK010000008.1"/>
</dbReference>
<evidence type="ECO:0000313" key="2">
    <source>
        <dbReference type="EMBL" id="MEV0970303.1"/>
    </source>
</evidence>
<evidence type="ECO:0000256" key="1">
    <source>
        <dbReference type="SAM" id="MobiDB-lite"/>
    </source>
</evidence>
<organism evidence="2 3">
    <name type="scientific">Microtetraspora glauca</name>
    <dbReference type="NCBI Taxonomy" id="1996"/>
    <lineage>
        <taxon>Bacteria</taxon>
        <taxon>Bacillati</taxon>
        <taxon>Actinomycetota</taxon>
        <taxon>Actinomycetes</taxon>
        <taxon>Streptosporangiales</taxon>
        <taxon>Streptosporangiaceae</taxon>
        <taxon>Microtetraspora</taxon>
    </lineage>
</organism>
<reference evidence="2 3" key="1">
    <citation type="submission" date="2024-06" db="EMBL/GenBank/DDBJ databases">
        <title>The Natural Products Discovery Center: Release of the First 8490 Sequenced Strains for Exploring Actinobacteria Biosynthetic Diversity.</title>
        <authorList>
            <person name="Kalkreuter E."/>
            <person name="Kautsar S.A."/>
            <person name="Yang D."/>
            <person name="Bader C.D."/>
            <person name="Teijaro C.N."/>
            <person name="Fluegel L."/>
            <person name="Davis C.M."/>
            <person name="Simpson J.R."/>
            <person name="Lauterbach L."/>
            <person name="Steele A.D."/>
            <person name="Gui C."/>
            <person name="Meng S."/>
            <person name="Li G."/>
            <person name="Viehrig K."/>
            <person name="Ye F."/>
            <person name="Su P."/>
            <person name="Kiefer A.F."/>
            <person name="Nichols A."/>
            <person name="Cepeda A.J."/>
            <person name="Yan W."/>
            <person name="Fan B."/>
            <person name="Jiang Y."/>
            <person name="Adhikari A."/>
            <person name="Zheng C.-J."/>
            <person name="Schuster L."/>
            <person name="Cowan T.M."/>
            <person name="Smanski M.J."/>
            <person name="Chevrette M.G."/>
            <person name="De Carvalho L.P.S."/>
            <person name="Shen B."/>
        </authorList>
    </citation>
    <scope>NUCLEOTIDE SEQUENCE [LARGE SCALE GENOMIC DNA]</scope>
    <source>
        <strain evidence="2 3">NPDC050100</strain>
    </source>
</reference>
<name>A0ABV3GF81_MICGL</name>
<dbReference type="EMBL" id="JBFALK010000008">
    <property type="protein sequence ID" value="MEV0970303.1"/>
    <property type="molecule type" value="Genomic_DNA"/>
</dbReference>
<gene>
    <name evidence="2" type="ORF">AB0I59_16820</name>
</gene>
<proteinExistence type="predicted"/>
<protein>
    <submittedName>
        <fullName evidence="2">Uncharacterized protein</fullName>
    </submittedName>
</protein>
<keyword evidence="3" id="KW-1185">Reference proteome</keyword>
<sequence>MITRIEIDGFKPFADFALDVPPFLALIGTDASGTSNLFDALRSVSMRARGDLYDAMDAVRGDAAGLVRRRGDGSRAEAGRARRAQPAPG</sequence>
<feature type="compositionally biased region" description="Basic and acidic residues" evidence="1">
    <location>
        <begin position="69"/>
        <end position="80"/>
    </location>
</feature>
<accession>A0ABV3GF81</accession>
<comment type="caution">
    <text evidence="2">The sequence shown here is derived from an EMBL/GenBank/DDBJ whole genome shotgun (WGS) entry which is preliminary data.</text>
</comment>